<feature type="active site" description="Proton donor" evidence="6">
    <location>
        <position position="337"/>
    </location>
</feature>
<dbReference type="Pfam" id="PF13290">
    <property type="entry name" value="CHB_HEX_C_1"/>
    <property type="match status" value="1"/>
</dbReference>
<dbReference type="GO" id="GO:0030203">
    <property type="term" value="P:glycosaminoglycan metabolic process"/>
    <property type="evidence" value="ECO:0007669"/>
    <property type="project" value="TreeGrafter"/>
</dbReference>
<evidence type="ECO:0000256" key="1">
    <source>
        <dbReference type="ARBA" id="ARBA00001231"/>
    </source>
</evidence>
<dbReference type="Pfam" id="PF00728">
    <property type="entry name" value="Glyco_hydro_20"/>
    <property type="match status" value="1"/>
</dbReference>
<dbReference type="Pfam" id="PF07691">
    <property type="entry name" value="PA14"/>
    <property type="match status" value="1"/>
</dbReference>
<dbReference type="AlphaFoldDB" id="A0A286A8J5"/>
<dbReference type="Pfam" id="PF02838">
    <property type="entry name" value="Glyco_hydro_20b"/>
    <property type="match status" value="1"/>
</dbReference>
<evidence type="ECO:0000256" key="4">
    <source>
        <dbReference type="ARBA" id="ARBA00022801"/>
    </source>
</evidence>
<dbReference type="Gene3D" id="3.20.20.80">
    <property type="entry name" value="Glycosidases"/>
    <property type="match status" value="1"/>
</dbReference>
<keyword evidence="4" id="KW-0378">Hydrolase</keyword>
<evidence type="ECO:0000256" key="2">
    <source>
        <dbReference type="ARBA" id="ARBA00006285"/>
    </source>
</evidence>
<evidence type="ECO:0000256" key="5">
    <source>
        <dbReference type="ARBA" id="ARBA00023295"/>
    </source>
</evidence>
<dbReference type="Proteomes" id="UP000219281">
    <property type="component" value="Unassembled WGS sequence"/>
</dbReference>
<dbReference type="InterPro" id="IPR059177">
    <property type="entry name" value="GH29D-like_dom"/>
</dbReference>
<dbReference type="InterPro" id="IPR015883">
    <property type="entry name" value="Glyco_hydro_20_cat"/>
</dbReference>
<evidence type="ECO:0000313" key="9">
    <source>
        <dbReference type="Proteomes" id="UP000219281"/>
    </source>
</evidence>
<dbReference type="InterPro" id="IPR037524">
    <property type="entry name" value="PA14/GLEYA"/>
</dbReference>
<organism evidence="8 9">
    <name type="scientific">Pedobacter xixiisoli</name>
    <dbReference type="NCBI Taxonomy" id="1476464"/>
    <lineage>
        <taxon>Bacteria</taxon>
        <taxon>Pseudomonadati</taxon>
        <taxon>Bacteroidota</taxon>
        <taxon>Sphingobacteriia</taxon>
        <taxon>Sphingobacteriales</taxon>
        <taxon>Sphingobacteriaceae</taxon>
        <taxon>Pedobacter</taxon>
    </lineage>
</organism>
<keyword evidence="9" id="KW-1185">Reference proteome</keyword>
<dbReference type="EC" id="3.2.1.52" evidence="3"/>
<dbReference type="PRINTS" id="PR00738">
    <property type="entry name" value="GLHYDRLASE20"/>
</dbReference>
<dbReference type="GO" id="GO:0016020">
    <property type="term" value="C:membrane"/>
    <property type="evidence" value="ECO:0007669"/>
    <property type="project" value="TreeGrafter"/>
</dbReference>
<dbReference type="SUPFAM" id="SSF56988">
    <property type="entry name" value="Anthrax protective antigen"/>
    <property type="match status" value="1"/>
</dbReference>
<evidence type="ECO:0000256" key="3">
    <source>
        <dbReference type="ARBA" id="ARBA00012663"/>
    </source>
</evidence>
<dbReference type="PROSITE" id="PS51820">
    <property type="entry name" value="PA14"/>
    <property type="match status" value="1"/>
</dbReference>
<dbReference type="SMART" id="SM00758">
    <property type="entry name" value="PA14"/>
    <property type="match status" value="1"/>
</dbReference>
<proteinExistence type="inferred from homology"/>
<name>A0A286A8J5_9SPHI</name>
<dbReference type="Gene3D" id="3.90.182.10">
    <property type="entry name" value="Toxin - Anthrax Protective Antigen,domain 1"/>
    <property type="match status" value="1"/>
</dbReference>
<dbReference type="CDD" id="cd06563">
    <property type="entry name" value="GH20_chitobiase-like"/>
    <property type="match status" value="1"/>
</dbReference>
<dbReference type="GO" id="GO:0004563">
    <property type="term" value="F:beta-N-acetylhexosaminidase activity"/>
    <property type="evidence" value="ECO:0007669"/>
    <property type="project" value="UniProtKB-EC"/>
</dbReference>
<dbReference type="InterPro" id="IPR015882">
    <property type="entry name" value="HEX_bac_N"/>
</dbReference>
<reference evidence="9" key="1">
    <citation type="submission" date="2017-09" db="EMBL/GenBank/DDBJ databases">
        <authorList>
            <person name="Varghese N."/>
            <person name="Submissions S."/>
        </authorList>
    </citation>
    <scope>NUCLEOTIDE SEQUENCE [LARGE SCALE GENOMIC DNA]</scope>
    <source>
        <strain evidence="9">CGMCC 1.12803</strain>
    </source>
</reference>
<accession>A0A286A8J5</accession>
<dbReference type="InterPro" id="IPR025705">
    <property type="entry name" value="Beta_hexosaminidase_sua/sub"/>
</dbReference>
<dbReference type="PANTHER" id="PTHR22600:SF57">
    <property type="entry name" value="BETA-N-ACETYLHEXOSAMINIDASE"/>
    <property type="match status" value="1"/>
</dbReference>
<dbReference type="PANTHER" id="PTHR22600">
    <property type="entry name" value="BETA-HEXOSAMINIDASE"/>
    <property type="match status" value="1"/>
</dbReference>
<dbReference type="InterPro" id="IPR029018">
    <property type="entry name" value="Hex-like_dom2"/>
</dbReference>
<comment type="similarity">
    <text evidence="2">Belongs to the glycosyl hydrolase 20 family.</text>
</comment>
<dbReference type="SUPFAM" id="SSF51445">
    <property type="entry name" value="(Trans)glycosidases"/>
    <property type="match status" value="1"/>
</dbReference>
<comment type="catalytic activity">
    <reaction evidence="1">
        <text>Hydrolysis of terminal non-reducing N-acetyl-D-hexosamine residues in N-acetyl-beta-D-hexosaminides.</text>
        <dbReference type="EC" id="3.2.1.52"/>
    </reaction>
</comment>
<gene>
    <name evidence="8" type="ORF">SAMN06297358_2896</name>
</gene>
<sequence>MLFKNIKLTVVVLLFVVVKGFSQNNYNLIPYPQQLAVQKGNFVFPSKIHVVGEQKLNKEVAYLRSLLSSYQIETAAKSGASRIELRLSADVKGEESYQLQVKPNLISIAAATPSGIFYGIQTLNQLMVLNQIGIHQKQIPALNINDQPAYSWRGSMLDVSRHFFNIDYLKRHIDRLAFYKINKFHFHLTDDQGWRIEIKKYPALTEKGAYRTFNNQDSVCMELAKENPDFEIDPRFIKVKDGKQIYGGYYTQQELRELVAYAAERHVEIIPEIDMPGHMMAAISVFPELVDGKIGWGELFSTPLCPCKEEVYTFVENVLNEVISIFPSPYIHIGADEVDKTSWEKSELCKAMMKREGMKDVHELQSYFVHRVQEMVEKKGKKAIAWDDALEGKINSDITVMYWRGWVSDAPLKAVQNNHPVIMSPTNPLYFDFFPDKSSLRNVYNMKVVYDNIPADKTHLIKGAQANLWAEKVPSENRADFLLFPRLTALSERLWTNKDIFEDYSNRLLAHYPVLDQMKVAYRLPDLCGFALESVFVKDAVLEVKNPLKGKNIHYTTDGSTPTAQSAVLPNNSLAITKPTTIKFGLFSKDGAQSKGDIYTVNYKQSTFATAVKPSAKLEGGLSCDFYNQPIDKVAKIAGKPDKQFLVSNIEVPKEAKAPQFGLKYDGYIEVPETGIYTFNLTCDDGGMLYIADRLVIDNEGPHSPIEKSGQVALEKGLHPFRLDFVEGGGGYTLLLQYSKDGCDAKNIPDSWFQRELK</sequence>
<dbReference type="SUPFAM" id="SSF55545">
    <property type="entry name" value="beta-N-acetylhexosaminidase-like domain"/>
    <property type="match status" value="1"/>
</dbReference>
<dbReference type="InterPro" id="IPR011658">
    <property type="entry name" value="PA14_dom"/>
</dbReference>
<dbReference type="InterPro" id="IPR017853">
    <property type="entry name" value="GH"/>
</dbReference>
<dbReference type="Gene3D" id="3.30.379.10">
    <property type="entry name" value="Chitobiase/beta-hexosaminidase domain 2-like"/>
    <property type="match status" value="1"/>
</dbReference>
<dbReference type="RefSeq" id="WP_097132724.1">
    <property type="nucleotide sequence ID" value="NZ_OCMT01000003.1"/>
</dbReference>
<evidence type="ECO:0000313" key="8">
    <source>
        <dbReference type="EMBL" id="SOD18234.1"/>
    </source>
</evidence>
<dbReference type="OrthoDB" id="1006965at2"/>
<evidence type="ECO:0000259" key="7">
    <source>
        <dbReference type="PROSITE" id="PS51820"/>
    </source>
</evidence>
<evidence type="ECO:0000256" key="6">
    <source>
        <dbReference type="PIRSR" id="PIRSR625705-1"/>
    </source>
</evidence>
<dbReference type="EMBL" id="OCMT01000003">
    <property type="protein sequence ID" value="SOD18234.1"/>
    <property type="molecule type" value="Genomic_DNA"/>
</dbReference>
<keyword evidence="5" id="KW-0326">Glycosidase</keyword>
<protein>
    <recommendedName>
        <fullName evidence="3">beta-N-acetylhexosaminidase</fullName>
        <ecNumber evidence="3">3.2.1.52</ecNumber>
    </recommendedName>
</protein>
<dbReference type="GO" id="GO:0005975">
    <property type="term" value="P:carbohydrate metabolic process"/>
    <property type="evidence" value="ECO:0007669"/>
    <property type="project" value="InterPro"/>
</dbReference>
<feature type="domain" description="PA14" evidence="7">
    <location>
        <begin position="617"/>
        <end position="752"/>
    </location>
</feature>